<reference evidence="2" key="1">
    <citation type="journal article" date="2017" name="Science">
        <title>Giant viruses with an expanded complement of translation system components.</title>
        <authorList>
            <person name="Schulz F."/>
            <person name="Yutin N."/>
            <person name="Ivanova N.N."/>
            <person name="Ortega D.R."/>
            <person name="Lee T.K."/>
            <person name="Vierheilig J."/>
            <person name="Daims H."/>
            <person name="Horn M."/>
            <person name="Wagner M."/>
            <person name="Jensen G.J."/>
            <person name="Kyrpides N.C."/>
            <person name="Koonin E.V."/>
            <person name="Woyke T."/>
        </authorList>
    </citation>
    <scope>NUCLEOTIDE SEQUENCE</scope>
    <source>
        <strain evidence="2">ILV1</strain>
    </source>
</reference>
<dbReference type="EMBL" id="KY684085">
    <property type="protein sequence ID" value="ARF09576.1"/>
    <property type="molecule type" value="Genomic_DNA"/>
</dbReference>
<sequence length="248" mass="28093">MNKIQNFINENKLIVLIIVLIFLLLVIWVFVLPHIRKKESFSDDDSVKIMNGLVGKNVYITTDVGGLKHYLSISSASDCLGASNGCQMNVPVFKNEKTHYATFRIGKHPNQNKYTIQNLNQNHDLPNLHIGNQPDKLCFDNNQNPEVIYFEVVSVDSGILLNFKRNDKDNWVGICAGSDAKCENDIRVCLFHDRHLAVPFRFEMTTPHVESFDDIPSIYSNDSFYSSKTLMSSLPGAACSNCQIYQNL</sequence>
<protein>
    <submittedName>
        <fullName evidence="2">Uncharacterized protein</fullName>
    </submittedName>
</protein>
<keyword evidence="1" id="KW-0472">Membrane</keyword>
<evidence type="ECO:0000313" key="2">
    <source>
        <dbReference type="EMBL" id="ARF09576.1"/>
    </source>
</evidence>
<keyword evidence="1" id="KW-1133">Transmembrane helix</keyword>
<name>A0A1V0SCY6_9VIRU</name>
<proteinExistence type="predicted"/>
<accession>A0A1V0SCY6</accession>
<feature type="transmembrane region" description="Helical" evidence="1">
    <location>
        <begin position="13"/>
        <end position="32"/>
    </location>
</feature>
<gene>
    <name evidence="2" type="ORF">Indivirus_1_199</name>
</gene>
<organism evidence="2">
    <name type="scientific">Indivirus ILV1</name>
    <dbReference type="NCBI Taxonomy" id="1977633"/>
    <lineage>
        <taxon>Viruses</taxon>
        <taxon>Varidnaviria</taxon>
        <taxon>Bamfordvirae</taxon>
        <taxon>Nucleocytoviricota</taxon>
        <taxon>Megaviricetes</taxon>
        <taxon>Imitervirales</taxon>
        <taxon>Mimiviridae</taxon>
        <taxon>Klosneuvirinae</taxon>
        <taxon>Indivirus</taxon>
    </lineage>
</organism>
<evidence type="ECO:0000256" key="1">
    <source>
        <dbReference type="SAM" id="Phobius"/>
    </source>
</evidence>
<keyword evidence="1" id="KW-0812">Transmembrane</keyword>